<protein>
    <submittedName>
        <fullName evidence="2">19501_t:CDS:1</fullName>
    </submittedName>
</protein>
<feature type="non-terminal residue" evidence="2">
    <location>
        <position position="386"/>
    </location>
</feature>
<evidence type="ECO:0000313" key="2">
    <source>
        <dbReference type="EMBL" id="CAG8552672.1"/>
    </source>
</evidence>
<comment type="caution">
    <text evidence="2">The sequence shown here is derived from an EMBL/GenBank/DDBJ whole genome shotgun (WGS) entry which is preliminary data.</text>
</comment>
<dbReference type="EMBL" id="CAJVPZ010004869">
    <property type="protein sequence ID" value="CAG8552672.1"/>
    <property type="molecule type" value="Genomic_DNA"/>
</dbReference>
<dbReference type="Proteomes" id="UP000789396">
    <property type="component" value="Unassembled WGS sequence"/>
</dbReference>
<sequence length="386" mass="44402">MSNNQKTYCRKETLSTSLMYNKKNINNIDLQCTGLNKVVNENIVENIIENDNLLTDRGNNCSCTTAVEEINQDYSDSDIFKPIPDVRIFSSDEMMIENYDYETYESTLQKKPNNDNVHRSHSQQCLGLPSTRSRSSSRSSNVSNWLMNHCSSATSAWECGCGYCILCLAPDNMSIIESRPASTRTTPRPSRRNSVSSRQKCQKCLNYAFPDIPEENSSSFNKKHHQLAILKRLYRHQLDHKSDYKKSCENLDLEFQKFVSTALMDSYSCDDYDHLDPFTCLKCRNDLLLVEAPKNDVPIWRNRLWNYLKEKILPSSPLISSSTTSYNNNSSDELHGDDFVDNNWSNYYKYDDYSNSSSNSSYSHDTRNDDDSTPFPSSFGQNIFCN</sequence>
<feature type="region of interest" description="Disordered" evidence="1">
    <location>
        <begin position="354"/>
        <end position="386"/>
    </location>
</feature>
<evidence type="ECO:0000256" key="1">
    <source>
        <dbReference type="SAM" id="MobiDB-lite"/>
    </source>
</evidence>
<evidence type="ECO:0000313" key="3">
    <source>
        <dbReference type="Proteomes" id="UP000789396"/>
    </source>
</evidence>
<keyword evidence="3" id="KW-1185">Reference proteome</keyword>
<feature type="compositionally biased region" description="Polar residues" evidence="1">
    <location>
        <begin position="374"/>
        <end position="386"/>
    </location>
</feature>
<gene>
    <name evidence="2" type="ORF">RFULGI_LOCUS4716</name>
</gene>
<name>A0A9N9FS76_9GLOM</name>
<reference evidence="2" key="1">
    <citation type="submission" date="2021-06" db="EMBL/GenBank/DDBJ databases">
        <authorList>
            <person name="Kallberg Y."/>
            <person name="Tangrot J."/>
            <person name="Rosling A."/>
        </authorList>
    </citation>
    <scope>NUCLEOTIDE SEQUENCE</scope>
    <source>
        <strain evidence="2">IN212</strain>
    </source>
</reference>
<accession>A0A9N9FS76</accession>
<feature type="region of interest" description="Disordered" evidence="1">
    <location>
        <begin position="113"/>
        <end position="138"/>
    </location>
</feature>
<proteinExistence type="predicted"/>
<feature type="compositionally biased region" description="Low complexity" evidence="1">
    <location>
        <begin position="354"/>
        <end position="363"/>
    </location>
</feature>
<dbReference type="AlphaFoldDB" id="A0A9N9FS76"/>
<organism evidence="2 3">
    <name type="scientific">Racocetra fulgida</name>
    <dbReference type="NCBI Taxonomy" id="60492"/>
    <lineage>
        <taxon>Eukaryota</taxon>
        <taxon>Fungi</taxon>
        <taxon>Fungi incertae sedis</taxon>
        <taxon>Mucoromycota</taxon>
        <taxon>Glomeromycotina</taxon>
        <taxon>Glomeromycetes</taxon>
        <taxon>Diversisporales</taxon>
        <taxon>Gigasporaceae</taxon>
        <taxon>Racocetra</taxon>
    </lineage>
</organism>
<dbReference type="OrthoDB" id="2438121at2759"/>